<evidence type="ECO:0000313" key="6">
    <source>
        <dbReference type="EMBL" id="GAI04457.1"/>
    </source>
</evidence>
<evidence type="ECO:0000259" key="5">
    <source>
        <dbReference type="Pfam" id="PF08352"/>
    </source>
</evidence>
<dbReference type="InterPro" id="IPR013563">
    <property type="entry name" value="Oligopep_ABC_C"/>
</dbReference>
<comment type="similarity">
    <text evidence="1">Belongs to the ABC transporter superfamily.</text>
</comment>
<dbReference type="SUPFAM" id="SSF52540">
    <property type="entry name" value="P-loop containing nucleoside triphosphate hydrolases"/>
    <property type="match status" value="1"/>
</dbReference>
<evidence type="ECO:0000256" key="3">
    <source>
        <dbReference type="ARBA" id="ARBA00022741"/>
    </source>
</evidence>
<keyword evidence="2" id="KW-0813">Transport</keyword>
<dbReference type="NCBIfam" id="TIGR01727">
    <property type="entry name" value="oligo_HPY"/>
    <property type="match status" value="1"/>
</dbReference>
<evidence type="ECO:0000256" key="1">
    <source>
        <dbReference type="ARBA" id="ARBA00005417"/>
    </source>
</evidence>
<keyword evidence="4" id="KW-0067">ATP-binding</keyword>
<keyword evidence="3" id="KW-0547">Nucleotide-binding</keyword>
<protein>
    <recommendedName>
        <fullName evidence="5">Oligopeptide/dipeptide ABC transporter C-terminal domain-containing protein</fullName>
    </recommendedName>
</protein>
<feature type="domain" description="Oligopeptide/dipeptide ABC transporter C-terminal" evidence="5">
    <location>
        <begin position="70"/>
        <end position="135"/>
    </location>
</feature>
<reference evidence="6" key="1">
    <citation type="journal article" date="2014" name="Front. Microbiol.">
        <title>High frequency of phylogenetically diverse reductive dehalogenase-homologous genes in deep subseafloor sedimentary metagenomes.</title>
        <authorList>
            <person name="Kawai M."/>
            <person name="Futagami T."/>
            <person name="Toyoda A."/>
            <person name="Takaki Y."/>
            <person name="Nishi S."/>
            <person name="Hori S."/>
            <person name="Arai W."/>
            <person name="Tsubouchi T."/>
            <person name="Morono Y."/>
            <person name="Uchiyama I."/>
            <person name="Ito T."/>
            <person name="Fujiyama A."/>
            <person name="Inagaki F."/>
            <person name="Takami H."/>
        </authorList>
    </citation>
    <scope>NUCLEOTIDE SEQUENCE</scope>
    <source>
        <strain evidence="6">Expedition CK06-06</strain>
    </source>
</reference>
<organism evidence="6">
    <name type="scientific">marine sediment metagenome</name>
    <dbReference type="NCBI Taxonomy" id="412755"/>
    <lineage>
        <taxon>unclassified sequences</taxon>
        <taxon>metagenomes</taxon>
        <taxon>ecological metagenomes</taxon>
    </lineage>
</organism>
<dbReference type="PANTHER" id="PTHR43776:SF7">
    <property type="entry name" value="D,D-DIPEPTIDE TRANSPORT ATP-BINDING PROTEIN DDPF-RELATED"/>
    <property type="match status" value="1"/>
</dbReference>
<dbReference type="Gene3D" id="3.40.50.300">
    <property type="entry name" value="P-loop containing nucleotide triphosphate hydrolases"/>
    <property type="match status" value="1"/>
</dbReference>
<name>X1KBU0_9ZZZZ</name>
<dbReference type="AlphaFoldDB" id="X1KBU0"/>
<dbReference type="GO" id="GO:0015833">
    <property type="term" value="P:peptide transport"/>
    <property type="evidence" value="ECO:0007669"/>
    <property type="project" value="InterPro"/>
</dbReference>
<comment type="caution">
    <text evidence="6">The sequence shown here is derived from an EMBL/GenBank/DDBJ whole genome shotgun (WGS) entry which is preliminary data.</text>
</comment>
<dbReference type="InterPro" id="IPR027417">
    <property type="entry name" value="P-loop_NTPase"/>
</dbReference>
<dbReference type="InterPro" id="IPR050319">
    <property type="entry name" value="ABC_transp_ATP-bind"/>
</dbReference>
<evidence type="ECO:0000256" key="2">
    <source>
        <dbReference type="ARBA" id="ARBA00022448"/>
    </source>
</evidence>
<dbReference type="GO" id="GO:0005524">
    <property type="term" value="F:ATP binding"/>
    <property type="evidence" value="ECO:0007669"/>
    <property type="project" value="UniProtKB-KW"/>
</dbReference>
<evidence type="ECO:0000256" key="4">
    <source>
        <dbReference type="ARBA" id="ARBA00022840"/>
    </source>
</evidence>
<proteinExistence type="inferred from homology"/>
<sequence length="159" mass="17742">MARALAVEPEFLIADEPVSSLDVSIRAQILNLLGELQERIGLAYLYISHDLSSVRQISHRVAVMYLGEIVELADTDKLFKSPLHPYTDALIQAVPIPDPKVRTMKIVLSGEVPSPINPPSGCRFHPRCPRAQKICGKKEPVFEELKSDHFAACFFPHLD</sequence>
<accession>X1KBU0</accession>
<dbReference type="Pfam" id="PF08352">
    <property type="entry name" value="oligo_HPY"/>
    <property type="match status" value="1"/>
</dbReference>
<dbReference type="PANTHER" id="PTHR43776">
    <property type="entry name" value="TRANSPORT ATP-BINDING PROTEIN"/>
    <property type="match status" value="1"/>
</dbReference>
<gene>
    <name evidence="6" type="ORF">S06H3_14664</name>
</gene>
<dbReference type="EMBL" id="BARV01007178">
    <property type="protein sequence ID" value="GAI04457.1"/>
    <property type="molecule type" value="Genomic_DNA"/>
</dbReference>